<feature type="compositionally biased region" description="Basic and acidic residues" evidence="1">
    <location>
        <begin position="15"/>
        <end position="80"/>
    </location>
</feature>
<evidence type="ECO:0000313" key="4">
    <source>
        <dbReference type="Proteomes" id="UP000596742"/>
    </source>
</evidence>
<feature type="region of interest" description="Disordered" evidence="1">
    <location>
        <begin position="1"/>
        <end position="106"/>
    </location>
</feature>
<feature type="transmembrane region" description="Helical" evidence="2">
    <location>
        <begin position="184"/>
        <end position="204"/>
    </location>
</feature>
<keyword evidence="2" id="KW-0812">Transmembrane</keyword>
<dbReference type="EMBL" id="UYJE01004847">
    <property type="protein sequence ID" value="VDI31900.1"/>
    <property type="molecule type" value="Genomic_DNA"/>
</dbReference>
<keyword evidence="2" id="KW-0472">Membrane</keyword>
<protein>
    <submittedName>
        <fullName evidence="3">Uncharacterized protein</fullName>
    </submittedName>
</protein>
<name>A0A8B6EDA4_MYTGA</name>
<comment type="caution">
    <text evidence="3">The sequence shown here is derived from an EMBL/GenBank/DDBJ whole genome shotgun (WGS) entry which is preliminary data.</text>
</comment>
<accession>A0A8B6EDA4</accession>
<evidence type="ECO:0000313" key="3">
    <source>
        <dbReference type="EMBL" id="VDI31900.1"/>
    </source>
</evidence>
<keyword evidence="2" id="KW-1133">Transmembrane helix</keyword>
<dbReference type="AlphaFoldDB" id="A0A8B6EDA4"/>
<feature type="compositionally biased region" description="Basic and acidic residues" evidence="1">
    <location>
        <begin position="94"/>
        <end position="106"/>
    </location>
</feature>
<reference evidence="3" key="1">
    <citation type="submission" date="2018-11" db="EMBL/GenBank/DDBJ databases">
        <authorList>
            <person name="Alioto T."/>
            <person name="Alioto T."/>
        </authorList>
    </citation>
    <scope>NUCLEOTIDE SEQUENCE</scope>
</reference>
<feature type="region of interest" description="Disordered" evidence="1">
    <location>
        <begin position="284"/>
        <end position="310"/>
    </location>
</feature>
<gene>
    <name evidence="3" type="ORF">MGAL_10B000100</name>
</gene>
<keyword evidence="4" id="KW-1185">Reference proteome</keyword>
<evidence type="ECO:0000256" key="1">
    <source>
        <dbReference type="SAM" id="MobiDB-lite"/>
    </source>
</evidence>
<sequence>MRCCLPSEKVGPLGKSEHHQNYQSREKSEHHQQYRLRGKSEHHQQYQSRGKSENHQQYRPRGKSEHHQHYQSRGKSEHHQQYRPRGNTANHQHNQPEGKSEHQQHYQQEERVNIINIIDKQERVIIMNNIDQEKRLTIKDIVGFTVDVTEESSIGKETVTGVINELFTFDDTTSMSIGTSNKDWLIYTLCIAAVFIVTILSHLIRSFRKQKTSKVTQVNEAVVLEQVTESPFNSIYDEIDEDMLTDNKIYFVPQDNPSVKSDTGHGDTSYLDACFAIEDDEHQKLEDQTSNTESNSTSSSNSEVAAKNDLEYLNPYNSLRDNRKGDTHGYEVAVAVHSVRESSSESDEETTNHKYSHVYQPLKKVEGMLINDSTYATPQPTYDANVQHDSLSKYGSNAYINNNAESNKTIDASDDQTS</sequence>
<proteinExistence type="predicted"/>
<feature type="compositionally biased region" description="Low complexity" evidence="1">
    <location>
        <begin position="289"/>
        <end position="303"/>
    </location>
</feature>
<dbReference type="Proteomes" id="UP000596742">
    <property type="component" value="Unassembled WGS sequence"/>
</dbReference>
<evidence type="ECO:0000256" key="2">
    <source>
        <dbReference type="SAM" id="Phobius"/>
    </source>
</evidence>
<organism evidence="3 4">
    <name type="scientific">Mytilus galloprovincialis</name>
    <name type="common">Mediterranean mussel</name>
    <dbReference type="NCBI Taxonomy" id="29158"/>
    <lineage>
        <taxon>Eukaryota</taxon>
        <taxon>Metazoa</taxon>
        <taxon>Spiralia</taxon>
        <taxon>Lophotrochozoa</taxon>
        <taxon>Mollusca</taxon>
        <taxon>Bivalvia</taxon>
        <taxon>Autobranchia</taxon>
        <taxon>Pteriomorphia</taxon>
        <taxon>Mytilida</taxon>
        <taxon>Mytiloidea</taxon>
        <taxon>Mytilidae</taxon>
        <taxon>Mytilinae</taxon>
        <taxon>Mytilus</taxon>
    </lineage>
</organism>